<dbReference type="GO" id="GO:0042594">
    <property type="term" value="P:response to starvation"/>
    <property type="evidence" value="ECO:0007669"/>
    <property type="project" value="TreeGrafter"/>
</dbReference>
<keyword evidence="4" id="KW-0027">Amidation</keyword>
<dbReference type="GO" id="GO:0001659">
    <property type="term" value="P:temperature homeostasis"/>
    <property type="evidence" value="ECO:0007669"/>
    <property type="project" value="TreeGrafter"/>
</dbReference>
<accession>A0A8C8RCR0</accession>
<evidence type="ECO:0000313" key="21">
    <source>
        <dbReference type="Proteomes" id="UP000694393"/>
    </source>
</evidence>
<keyword evidence="9" id="KW-0527">Neuropeptide</keyword>
<name>A0A8C8RCR0_9SAUR</name>
<protein>
    <recommendedName>
        <fullName evidence="12">Hypocretin neuropeptide precursor</fullName>
    </recommendedName>
    <alternativeName>
        <fullName evidence="16">Hypocretin</fullName>
    </alternativeName>
    <alternativeName>
        <fullName evidence="13">Orexin precursor</fullName>
    </alternativeName>
    <alternativeName>
        <fullName evidence="15">Prepro-orexin</fullName>
    </alternativeName>
    <alternativeName>
        <fullName evidence="14">Preprohypocretin</fullName>
    </alternativeName>
</protein>
<dbReference type="GO" id="GO:0031771">
    <property type="term" value="F:type 1 orexin receptor binding"/>
    <property type="evidence" value="ECO:0007669"/>
    <property type="project" value="TreeGrafter"/>
</dbReference>
<sequence>MSVPGCQARWAPVLSLASCLLLLALLFSLTTARQSMPMCCRQKTCPCRVYDLLHGLGNHATGILTLGKRKSSSQAFQSQLYRLLHGAGSHASGILTMGKRAAWIPSSCLCCAAAPAPLAPAPQSIHAPATPCAD</sequence>
<dbReference type="PANTHER" id="PTHR15173:SF2">
    <property type="entry name" value="HYPOCRETIN NEUROPEPTIDE PRECURSOR"/>
    <property type="match status" value="1"/>
</dbReference>
<comment type="similarity">
    <text evidence="3">Belongs to the orexin family.</text>
</comment>
<dbReference type="PRINTS" id="PR01091">
    <property type="entry name" value="OREXINPP"/>
</dbReference>
<reference evidence="20" key="1">
    <citation type="submission" date="2025-08" db="UniProtKB">
        <authorList>
            <consortium name="Ensembl"/>
        </authorList>
    </citation>
    <scope>IDENTIFICATION</scope>
</reference>
<keyword evidence="8" id="KW-0873">Pyrrolidone carboxylic acid</keyword>
<dbReference type="GO" id="GO:0031772">
    <property type="term" value="F:type 2 orexin receptor binding"/>
    <property type="evidence" value="ECO:0007669"/>
    <property type="project" value="TreeGrafter"/>
</dbReference>
<evidence type="ECO:0000256" key="5">
    <source>
        <dbReference type="ARBA" id="ARBA00022824"/>
    </source>
</evidence>
<comment type="subcellular location">
    <subcellularLocation>
        <location evidence="2">Cytoplasmic vesicle</location>
    </subcellularLocation>
    <subcellularLocation>
        <location evidence="1">Rough endoplasmic reticulum</location>
    </subcellularLocation>
    <subcellularLocation>
        <location evidence="11">Synapse</location>
    </subcellularLocation>
</comment>
<dbReference type="GO" id="GO:0031410">
    <property type="term" value="C:cytoplasmic vesicle"/>
    <property type="evidence" value="ECO:0007669"/>
    <property type="project" value="UniProtKB-SubCell"/>
</dbReference>
<evidence type="ECO:0000256" key="13">
    <source>
        <dbReference type="ARBA" id="ARBA00034351"/>
    </source>
</evidence>
<dbReference type="Proteomes" id="UP000694393">
    <property type="component" value="Unplaced"/>
</dbReference>
<evidence type="ECO:0000256" key="11">
    <source>
        <dbReference type="ARBA" id="ARBA00034103"/>
    </source>
</evidence>
<dbReference type="GO" id="GO:0051971">
    <property type="term" value="P:positive regulation of transmission of nerve impulse"/>
    <property type="evidence" value="ECO:0007669"/>
    <property type="project" value="TreeGrafter"/>
</dbReference>
<evidence type="ECO:0000256" key="9">
    <source>
        <dbReference type="ARBA" id="ARBA00023320"/>
    </source>
</evidence>
<dbReference type="GO" id="GO:0007218">
    <property type="term" value="P:neuropeptide signaling pathway"/>
    <property type="evidence" value="ECO:0007669"/>
    <property type="project" value="UniProtKB-KW"/>
</dbReference>
<evidence type="ECO:0000256" key="12">
    <source>
        <dbReference type="ARBA" id="ARBA00034336"/>
    </source>
</evidence>
<evidence type="ECO:0000256" key="1">
    <source>
        <dbReference type="ARBA" id="ARBA00004427"/>
    </source>
</evidence>
<evidence type="ECO:0000256" key="2">
    <source>
        <dbReference type="ARBA" id="ARBA00004541"/>
    </source>
</evidence>
<feature type="chain" id="PRO_5046176636" description="Hypocretin neuropeptide precursor" evidence="19">
    <location>
        <begin position="33"/>
        <end position="134"/>
    </location>
</feature>
<evidence type="ECO:0000256" key="4">
    <source>
        <dbReference type="ARBA" id="ARBA00022815"/>
    </source>
</evidence>
<evidence type="ECO:0000256" key="16">
    <source>
        <dbReference type="ARBA" id="ARBA00034371"/>
    </source>
</evidence>
<keyword evidence="10" id="KW-0968">Cytoplasmic vesicle</keyword>
<comment type="function">
    <text evidence="17">Binds to orexin receptors HCRTR1/OX1R and HCRTR2/OX2R with a high affinity. Stimulates food intake. Modulates pituitary luteinizing hormone secretion in an ovarian steroid-dependent manner.</text>
</comment>
<dbReference type="AlphaFoldDB" id="A0A8C8RCR0"/>
<evidence type="ECO:0000313" key="20">
    <source>
        <dbReference type="Ensembl" id="ENSPCEP00000003404.1"/>
    </source>
</evidence>
<comment type="function">
    <text evidence="18">Binds to orexin receptor HCRTR2/OX2R only. Stimulates food intake. Modulates pituitary luteinizing hormone secretion in an ovarian steroid-dependent manner.</text>
</comment>
<evidence type="ECO:0000256" key="18">
    <source>
        <dbReference type="ARBA" id="ARBA00046224"/>
    </source>
</evidence>
<dbReference type="Pfam" id="PF02072">
    <property type="entry name" value="Orexin"/>
    <property type="match status" value="1"/>
</dbReference>
<keyword evidence="21" id="KW-1185">Reference proteome</keyword>
<evidence type="ECO:0000256" key="17">
    <source>
        <dbReference type="ARBA" id="ARBA00045659"/>
    </source>
</evidence>
<organism evidence="20 21">
    <name type="scientific">Pelusios castaneus</name>
    <name type="common">West African mud turtle</name>
    <dbReference type="NCBI Taxonomy" id="367368"/>
    <lineage>
        <taxon>Eukaryota</taxon>
        <taxon>Metazoa</taxon>
        <taxon>Chordata</taxon>
        <taxon>Craniata</taxon>
        <taxon>Vertebrata</taxon>
        <taxon>Euteleostomi</taxon>
        <taxon>Archelosauria</taxon>
        <taxon>Testudinata</taxon>
        <taxon>Testudines</taxon>
        <taxon>Pleurodira</taxon>
        <taxon>Pelomedusidae</taxon>
        <taxon>Pelusios</taxon>
    </lineage>
</organism>
<feature type="signal peptide" evidence="19">
    <location>
        <begin position="1"/>
        <end position="32"/>
    </location>
</feature>
<evidence type="ECO:0000256" key="7">
    <source>
        <dbReference type="ARBA" id="ARBA00023157"/>
    </source>
</evidence>
<dbReference type="GO" id="GO:0046928">
    <property type="term" value="P:regulation of neurotransmitter secretion"/>
    <property type="evidence" value="ECO:0007669"/>
    <property type="project" value="TreeGrafter"/>
</dbReference>
<dbReference type="GO" id="GO:0048471">
    <property type="term" value="C:perinuclear region of cytoplasm"/>
    <property type="evidence" value="ECO:0007669"/>
    <property type="project" value="TreeGrafter"/>
</dbReference>
<evidence type="ECO:0000256" key="3">
    <source>
        <dbReference type="ARBA" id="ARBA00009198"/>
    </source>
</evidence>
<dbReference type="GO" id="GO:0005791">
    <property type="term" value="C:rough endoplasmic reticulum"/>
    <property type="evidence" value="ECO:0007669"/>
    <property type="project" value="UniProtKB-SubCell"/>
</dbReference>
<dbReference type="GO" id="GO:0005184">
    <property type="term" value="F:neuropeptide hormone activity"/>
    <property type="evidence" value="ECO:0007669"/>
    <property type="project" value="TreeGrafter"/>
</dbReference>
<reference evidence="20" key="2">
    <citation type="submission" date="2025-09" db="UniProtKB">
        <authorList>
            <consortium name="Ensembl"/>
        </authorList>
    </citation>
    <scope>IDENTIFICATION</scope>
</reference>
<evidence type="ECO:0000256" key="19">
    <source>
        <dbReference type="SAM" id="SignalP"/>
    </source>
</evidence>
<dbReference type="PANTHER" id="PTHR15173">
    <property type="entry name" value="OREXIN"/>
    <property type="match status" value="1"/>
</dbReference>
<keyword evidence="6" id="KW-0770">Synapse</keyword>
<evidence type="ECO:0000256" key="15">
    <source>
        <dbReference type="ARBA" id="ARBA00034367"/>
    </source>
</evidence>
<dbReference type="Ensembl" id="ENSPCET00000003515.1">
    <property type="protein sequence ID" value="ENSPCEP00000003404.1"/>
    <property type="gene ID" value="ENSPCEG00000002733.1"/>
</dbReference>
<keyword evidence="5" id="KW-0256">Endoplasmic reticulum</keyword>
<evidence type="ECO:0000256" key="10">
    <source>
        <dbReference type="ARBA" id="ARBA00023329"/>
    </source>
</evidence>
<dbReference type="GO" id="GO:0045202">
    <property type="term" value="C:synapse"/>
    <property type="evidence" value="ECO:0007669"/>
    <property type="project" value="UniProtKB-SubCell"/>
</dbReference>
<dbReference type="InterPro" id="IPR001704">
    <property type="entry name" value="Orexin"/>
</dbReference>
<dbReference type="GO" id="GO:0042755">
    <property type="term" value="P:eating behavior"/>
    <property type="evidence" value="ECO:0007669"/>
    <property type="project" value="TreeGrafter"/>
</dbReference>
<evidence type="ECO:0000256" key="8">
    <source>
        <dbReference type="ARBA" id="ARBA00023283"/>
    </source>
</evidence>
<keyword evidence="19" id="KW-0732">Signal</keyword>
<dbReference type="GO" id="GO:0030431">
    <property type="term" value="P:sleep"/>
    <property type="evidence" value="ECO:0007669"/>
    <property type="project" value="TreeGrafter"/>
</dbReference>
<proteinExistence type="inferred from homology"/>
<evidence type="ECO:0000256" key="14">
    <source>
        <dbReference type="ARBA" id="ARBA00034354"/>
    </source>
</evidence>
<evidence type="ECO:0000256" key="6">
    <source>
        <dbReference type="ARBA" id="ARBA00023018"/>
    </source>
</evidence>
<keyword evidence="7" id="KW-1015">Disulfide bond</keyword>